<dbReference type="Proteomes" id="UP000236023">
    <property type="component" value="Unassembled WGS sequence"/>
</dbReference>
<gene>
    <name evidence="2" type="ORF">CXK94_21495</name>
</gene>
<comment type="caution">
    <text evidence="2">The sequence shown here is derived from an EMBL/GenBank/DDBJ whole genome shotgun (WGS) entry which is preliminary data.</text>
</comment>
<dbReference type="SUPFAM" id="SSF52540">
    <property type="entry name" value="P-loop containing nucleoside triphosphate hydrolases"/>
    <property type="match status" value="1"/>
</dbReference>
<feature type="domain" description="NB-ARC" evidence="1">
    <location>
        <begin position="305"/>
        <end position="411"/>
    </location>
</feature>
<dbReference type="Gene3D" id="1.25.40.10">
    <property type="entry name" value="Tetratricopeptide repeat domain"/>
    <property type="match status" value="1"/>
</dbReference>
<evidence type="ECO:0000259" key="1">
    <source>
        <dbReference type="Pfam" id="PF00931"/>
    </source>
</evidence>
<dbReference type="Pfam" id="PF00931">
    <property type="entry name" value="NB-ARC"/>
    <property type="match status" value="1"/>
</dbReference>
<name>A0A2N8SQ04_STUST</name>
<dbReference type="AlphaFoldDB" id="A0A2N8SQ04"/>
<dbReference type="InterPro" id="IPR011990">
    <property type="entry name" value="TPR-like_helical_dom_sf"/>
</dbReference>
<reference evidence="2 3" key="1">
    <citation type="submission" date="2018-01" db="EMBL/GenBank/DDBJ databases">
        <title>Denitrification phenotypes of diverse strains of Pseudomonas stutzeri.</title>
        <authorList>
            <person name="Milligan D.A."/>
            <person name="Bergaust L."/>
            <person name="Bakken L.R."/>
            <person name="Frostegard A."/>
        </authorList>
    </citation>
    <scope>NUCLEOTIDE SEQUENCE [LARGE SCALE GENOMIC DNA]</scope>
    <source>
        <strain evidence="2 3">24a75</strain>
    </source>
</reference>
<sequence length="960" mass="110455">MNIPFDLKESVQNNTLVLFVGSGFSTNAGLPTWADLVKIFLTDNRDRIPNANVYEQNLEVGILSPIEVLEKLKDKYKKQIYESFEKKLSNGVQSEIHKKLCKISNKIITTNYDKLIEYNSESATVIDTSSAYNLSKIDTQSEFILKIHGDISRLDSCIVFNDDYIRLYSGNTLGKFQLEKIFSSCSCLFIGFSFNDPYVEKLFEKISTLYSGFGRPHFWATTAEREFDGISKIKLSKNDEVEELIDNLLNIKQAPMPLQQLPEETSKQLEDKSSELELKNEGTDIPPNIDYWVGRDSELRSLGIDDSFKVFFITGIGGEGKSSLAAYYSEQSKKSEKYEIIDWRDFKEQEHNFDLKIINIIERITYNNITHENLVGLETDTLINIFFRELKDKSCLFVFDNVDSYIDLEKFEPIGNIGKLVELALKNHHNSKFIFTCRPFIHYAGVDFLQLRLSGLTKEDVLQLFSSSKLPIGSTHIEQIAERAHKFTDGHALWISLILAQAKRGLREVDDFLLKIEKKHITAPSESSFLSERILREIWDSLNSKQKILLRTLAEAVTSETEEEISKIIGSELNYNQFSKSLRTLKDLHLIVVKGEESYLELHPLVKEFIKTNFPSHEQKKYISLFISYYDRVIVLLKPRLNQILSLGEFKSWSNKIELQINNKEYNDAIALLLEIHDAIIRSGYIEEFVRLSCLLLDGLQWSKRNTSQIKNLPKFINEAITSIIDYGDNSSATKHLESYKTSIAGKNNEYILSLSLYTHLHWYNGNFADAIKCGEEAQHLISRSGDSDIWSAKHRLNLAYRDSKIAKNINLALNFFLSSYELEEIISPNSFNSEVPYTLYGNTGRCLHFMERYEDALNCYAKSALLISKDNTADEELNKGYAFSWIGETLKISGSEDYLYFLLYAHQSWKTVAPPLANKIEEIINTLPKTPTMKSIRSTSSWDIERYCTDWYQKRVKDN</sequence>
<evidence type="ECO:0000313" key="3">
    <source>
        <dbReference type="Proteomes" id="UP000236023"/>
    </source>
</evidence>
<dbReference type="Gene3D" id="3.40.50.300">
    <property type="entry name" value="P-loop containing nucleotide triphosphate hydrolases"/>
    <property type="match status" value="1"/>
</dbReference>
<evidence type="ECO:0000313" key="2">
    <source>
        <dbReference type="EMBL" id="PNG04573.1"/>
    </source>
</evidence>
<dbReference type="SUPFAM" id="SSF52467">
    <property type="entry name" value="DHS-like NAD/FAD-binding domain"/>
    <property type="match status" value="1"/>
</dbReference>
<protein>
    <recommendedName>
        <fullName evidence="1">NB-ARC domain-containing protein</fullName>
    </recommendedName>
</protein>
<dbReference type="InterPro" id="IPR027417">
    <property type="entry name" value="P-loop_NTPase"/>
</dbReference>
<dbReference type="GO" id="GO:0043531">
    <property type="term" value="F:ADP binding"/>
    <property type="evidence" value="ECO:0007669"/>
    <property type="project" value="InterPro"/>
</dbReference>
<organism evidence="2 3">
    <name type="scientific">Stutzerimonas stutzeri</name>
    <name type="common">Pseudomonas stutzeri</name>
    <dbReference type="NCBI Taxonomy" id="316"/>
    <lineage>
        <taxon>Bacteria</taxon>
        <taxon>Pseudomonadati</taxon>
        <taxon>Pseudomonadota</taxon>
        <taxon>Gammaproteobacteria</taxon>
        <taxon>Pseudomonadales</taxon>
        <taxon>Pseudomonadaceae</taxon>
        <taxon>Stutzerimonas</taxon>
    </lineage>
</organism>
<dbReference type="SUPFAM" id="SSF48452">
    <property type="entry name" value="TPR-like"/>
    <property type="match status" value="1"/>
</dbReference>
<dbReference type="RefSeq" id="WP_080977990.1">
    <property type="nucleotide sequence ID" value="NZ_CP062162.1"/>
</dbReference>
<accession>A0A2N8SQ04</accession>
<dbReference type="Pfam" id="PF13289">
    <property type="entry name" value="SIR2_2"/>
    <property type="match status" value="1"/>
</dbReference>
<dbReference type="InterPro" id="IPR002182">
    <property type="entry name" value="NB-ARC"/>
</dbReference>
<proteinExistence type="predicted"/>
<dbReference type="InterPro" id="IPR029035">
    <property type="entry name" value="DHS-like_NAD/FAD-binding_dom"/>
</dbReference>
<dbReference type="EMBL" id="POUT01000021">
    <property type="protein sequence ID" value="PNG04573.1"/>
    <property type="molecule type" value="Genomic_DNA"/>
</dbReference>